<evidence type="ECO:0000313" key="2">
    <source>
        <dbReference type="EMBL" id="PSK56785.1"/>
    </source>
</evidence>
<organism evidence="2 3">
    <name type="scientific">Elsinoe australis</name>
    <dbReference type="NCBI Taxonomy" id="40998"/>
    <lineage>
        <taxon>Eukaryota</taxon>
        <taxon>Fungi</taxon>
        <taxon>Dikarya</taxon>
        <taxon>Ascomycota</taxon>
        <taxon>Pezizomycotina</taxon>
        <taxon>Dothideomycetes</taxon>
        <taxon>Dothideomycetidae</taxon>
        <taxon>Myriangiales</taxon>
        <taxon>Elsinoaceae</taxon>
        <taxon>Elsinoe</taxon>
    </lineage>
</organism>
<protein>
    <submittedName>
        <fullName evidence="2">Uncharacterized protein</fullName>
    </submittedName>
</protein>
<feature type="compositionally biased region" description="Low complexity" evidence="1">
    <location>
        <begin position="139"/>
        <end position="155"/>
    </location>
</feature>
<reference evidence="2 3" key="1">
    <citation type="submission" date="2017-05" db="EMBL/GenBank/DDBJ databases">
        <title>Draft genome sequence of Elsinoe australis.</title>
        <authorList>
            <person name="Cheng Q."/>
        </authorList>
    </citation>
    <scope>NUCLEOTIDE SEQUENCE [LARGE SCALE GENOMIC DNA]</scope>
    <source>
        <strain evidence="2 3">NL1</strain>
    </source>
</reference>
<feature type="compositionally biased region" description="Polar residues" evidence="1">
    <location>
        <begin position="42"/>
        <end position="58"/>
    </location>
</feature>
<sequence length="296" mass="32128">MNQIESLSQPSFNHPYEIHHQQSPYAAPSPLAHQFIPPQSPVAPTQLRQPSVPQSNRPTFGHEFQGGHVQTKVQSPRNIVPGQNQSNQYTSAGLTQGIAAPVLSPTKQSTPPSQHTGSASPQKYPMAAPPLPASVRQHSPQTSNTSTSQPSSPQSAAHAGREKERVALLLDINLELLQEMNKLQANGKGGAPNPQQAAAMKAQGLSDKIAADEYIQVYYRVSANISYLYNQPDMQLLNPHNQGQMPQKKGPPHPPQFMWAPPHMASLNDKYAALRKLFPGWLGRDAPAGAIEGQQP</sequence>
<feature type="compositionally biased region" description="Polar residues" evidence="1">
    <location>
        <begin position="1"/>
        <end position="12"/>
    </location>
</feature>
<evidence type="ECO:0000256" key="1">
    <source>
        <dbReference type="SAM" id="MobiDB-lite"/>
    </source>
</evidence>
<comment type="caution">
    <text evidence="2">The sequence shown here is derived from an EMBL/GenBank/DDBJ whole genome shotgun (WGS) entry which is preliminary data.</text>
</comment>
<dbReference type="EMBL" id="NHZQ01000060">
    <property type="protein sequence ID" value="PSK56785.1"/>
    <property type="molecule type" value="Genomic_DNA"/>
</dbReference>
<dbReference type="Proteomes" id="UP000243723">
    <property type="component" value="Unassembled WGS sequence"/>
</dbReference>
<name>A0A2P8A8J3_9PEZI</name>
<dbReference type="AlphaFoldDB" id="A0A2P8A8J3"/>
<feature type="region of interest" description="Disordered" evidence="1">
    <location>
        <begin position="103"/>
        <end position="162"/>
    </location>
</feature>
<dbReference type="OrthoDB" id="2530523at2759"/>
<feature type="compositionally biased region" description="Polar residues" evidence="1">
    <location>
        <begin position="71"/>
        <end position="89"/>
    </location>
</feature>
<feature type="region of interest" description="Disordered" evidence="1">
    <location>
        <begin position="1"/>
        <end position="89"/>
    </location>
</feature>
<gene>
    <name evidence="2" type="ORF">B9Z65_6409</name>
</gene>
<evidence type="ECO:0000313" key="3">
    <source>
        <dbReference type="Proteomes" id="UP000243723"/>
    </source>
</evidence>
<accession>A0A2P8A8J3</accession>
<feature type="compositionally biased region" description="Polar residues" evidence="1">
    <location>
        <begin position="105"/>
        <end position="121"/>
    </location>
</feature>
<keyword evidence="3" id="KW-1185">Reference proteome</keyword>
<proteinExistence type="predicted"/>